<keyword evidence="2" id="KW-0813">Transport</keyword>
<protein>
    <submittedName>
        <fullName evidence="8">MATE family efflux transporter</fullName>
    </submittedName>
</protein>
<evidence type="ECO:0000256" key="4">
    <source>
        <dbReference type="ARBA" id="ARBA00022692"/>
    </source>
</evidence>
<dbReference type="GO" id="GO:0005886">
    <property type="term" value="C:plasma membrane"/>
    <property type="evidence" value="ECO:0007669"/>
    <property type="project" value="UniProtKB-SubCell"/>
</dbReference>
<evidence type="ECO:0000313" key="9">
    <source>
        <dbReference type="Proteomes" id="UP000886800"/>
    </source>
</evidence>
<reference evidence="8" key="1">
    <citation type="journal article" date="2021" name="PeerJ">
        <title>Extensive microbial diversity within the chicken gut microbiome revealed by metagenomics and culture.</title>
        <authorList>
            <person name="Gilroy R."/>
            <person name="Ravi A."/>
            <person name="Getino M."/>
            <person name="Pursley I."/>
            <person name="Horton D.L."/>
            <person name="Alikhan N.F."/>
            <person name="Baker D."/>
            <person name="Gharbi K."/>
            <person name="Hall N."/>
            <person name="Watson M."/>
            <person name="Adriaenssens E.M."/>
            <person name="Foster-Nyarko E."/>
            <person name="Jarju S."/>
            <person name="Secka A."/>
            <person name="Antonio M."/>
            <person name="Oren A."/>
            <person name="Chaudhuri R.R."/>
            <person name="La Ragione R."/>
            <person name="Hildebrand F."/>
            <person name="Pallen M.J."/>
        </authorList>
    </citation>
    <scope>NUCLEOTIDE SEQUENCE</scope>
    <source>
        <strain evidence="8">CHK188-5543</strain>
    </source>
</reference>
<feature type="transmembrane region" description="Helical" evidence="7">
    <location>
        <begin position="437"/>
        <end position="460"/>
    </location>
</feature>
<organism evidence="8 9">
    <name type="scientific">Candidatus Anaerotruncus excrementipullorum</name>
    <dbReference type="NCBI Taxonomy" id="2838465"/>
    <lineage>
        <taxon>Bacteria</taxon>
        <taxon>Bacillati</taxon>
        <taxon>Bacillota</taxon>
        <taxon>Clostridia</taxon>
        <taxon>Eubacteriales</taxon>
        <taxon>Oscillospiraceae</taxon>
        <taxon>Anaerotruncus</taxon>
    </lineage>
</organism>
<dbReference type="NCBIfam" id="TIGR00797">
    <property type="entry name" value="matE"/>
    <property type="match status" value="1"/>
</dbReference>
<dbReference type="InterPro" id="IPR052031">
    <property type="entry name" value="Membrane_Transporter-Flippase"/>
</dbReference>
<feature type="transmembrane region" description="Helical" evidence="7">
    <location>
        <begin position="336"/>
        <end position="357"/>
    </location>
</feature>
<feature type="transmembrane region" description="Helical" evidence="7">
    <location>
        <begin position="190"/>
        <end position="208"/>
    </location>
</feature>
<dbReference type="InterPro" id="IPR002528">
    <property type="entry name" value="MATE_fam"/>
</dbReference>
<dbReference type="PANTHER" id="PTHR43549:SF3">
    <property type="entry name" value="MULTIDRUG RESISTANCE PROTEIN YPNP-RELATED"/>
    <property type="match status" value="1"/>
</dbReference>
<gene>
    <name evidence="8" type="ORF">H9736_07670</name>
</gene>
<dbReference type="AlphaFoldDB" id="A0A9D1WS78"/>
<keyword evidence="6 7" id="KW-0472">Membrane</keyword>
<keyword evidence="5 7" id="KW-1133">Transmembrane helix</keyword>
<feature type="transmembrane region" description="Helical" evidence="7">
    <location>
        <begin position="214"/>
        <end position="237"/>
    </location>
</feature>
<evidence type="ECO:0000256" key="6">
    <source>
        <dbReference type="ARBA" id="ARBA00023136"/>
    </source>
</evidence>
<feature type="transmembrane region" description="Helical" evidence="7">
    <location>
        <begin position="38"/>
        <end position="64"/>
    </location>
</feature>
<feature type="transmembrane region" description="Helical" evidence="7">
    <location>
        <begin position="411"/>
        <end position="431"/>
    </location>
</feature>
<evidence type="ECO:0000256" key="5">
    <source>
        <dbReference type="ARBA" id="ARBA00022989"/>
    </source>
</evidence>
<dbReference type="Pfam" id="PF01554">
    <property type="entry name" value="MatE"/>
    <property type="match status" value="2"/>
</dbReference>
<sequence>MIRKPADRIWDGRKFWEAGNVRRSYEMDMCSGPLFRKILVFSLPLMCSGILQLLFNAADIIVVGQFTGSTALAAVGSTTSLINLMVNLFIGLSVGANVVIARSYGAGDEHAVHRGVHTALLAAGVSGVALIFIGLALSRPVLELMGTAPDVLEQAALYIRIYFIGMPAVLLYNFGAAILRAVGDTKRPMYFLFIAGVINVIFNLIFVIQFHLGVAGVAIATVISQTVSAGLVLLCLYHSHGAYQLIPSQLKIHGDQLRAILRIGLPAGLQSVLFNISNVIIQSSVNTFGWMVVAGNTAASNIEGFVYTAMNAVYQTSLSFTSQNMGARNYRRVDRVLLECLGLVAVVGIVLGQGAYLLGNQLLGIYTSDPEVITYGIYRLGIVSATYFLCGLMDVLAGCIRGLGYSVTPMLVTLVGSCLLRIVWIFTVFQAMHTQQILYISYPLSWLVTAVTHGICYLVLRRRAFREQPSPETT</sequence>
<dbReference type="InterPro" id="IPR048279">
    <property type="entry name" value="MdtK-like"/>
</dbReference>
<feature type="transmembrane region" description="Helical" evidence="7">
    <location>
        <begin position="377"/>
        <end position="399"/>
    </location>
</feature>
<evidence type="ECO:0000256" key="1">
    <source>
        <dbReference type="ARBA" id="ARBA00004651"/>
    </source>
</evidence>
<feature type="transmembrane region" description="Helical" evidence="7">
    <location>
        <begin position="157"/>
        <end position="178"/>
    </location>
</feature>
<dbReference type="GO" id="GO:0015297">
    <property type="term" value="F:antiporter activity"/>
    <property type="evidence" value="ECO:0007669"/>
    <property type="project" value="InterPro"/>
</dbReference>
<dbReference type="EMBL" id="DXES01000166">
    <property type="protein sequence ID" value="HIX66111.1"/>
    <property type="molecule type" value="Genomic_DNA"/>
</dbReference>
<dbReference type="GO" id="GO:0042910">
    <property type="term" value="F:xenobiotic transmembrane transporter activity"/>
    <property type="evidence" value="ECO:0007669"/>
    <property type="project" value="InterPro"/>
</dbReference>
<name>A0A9D1WS78_9FIRM</name>
<proteinExistence type="predicted"/>
<accession>A0A9D1WS78</accession>
<comment type="subcellular location">
    <subcellularLocation>
        <location evidence="1">Cell membrane</location>
        <topology evidence="1">Multi-pass membrane protein</topology>
    </subcellularLocation>
</comment>
<dbReference type="CDD" id="cd13138">
    <property type="entry name" value="MATE_yoeA_like"/>
    <property type="match status" value="1"/>
</dbReference>
<evidence type="ECO:0000313" key="8">
    <source>
        <dbReference type="EMBL" id="HIX66111.1"/>
    </source>
</evidence>
<dbReference type="PANTHER" id="PTHR43549">
    <property type="entry name" value="MULTIDRUG RESISTANCE PROTEIN YPNP-RELATED"/>
    <property type="match status" value="1"/>
</dbReference>
<dbReference type="Proteomes" id="UP000886800">
    <property type="component" value="Unassembled WGS sequence"/>
</dbReference>
<feature type="transmembrane region" description="Helical" evidence="7">
    <location>
        <begin position="116"/>
        <end position="137"/>
    </location>
</feature>
<feature type="transmembrane region" description="Helical" evidence="7">
    <location>
        <begin position="84"/>
        <end position="104"/>
    </location>
</feature>
<comment type="caution">
    <text evidence="8">The sequence shown here is derived from an EMBL/GenBank/DDBJ whole genome shotgun (WGS) entry which is preliminary data.</text>
</comment>
<evidence type="ECO:0000256" key="2">
    <source>
        <dbReference type="ARBA" id="ARBA00022448"/>
    </source>
</evidence>
<reference evidence="8" key="2">
    <citation type="submission" date="2021-04" db="EMBL/GenBank/DDBJ databases">
        <authorList>
            <person name="Gilroy R."/>
        </authorList>
    </citation>
    <scope>NUCLEOTIDE SEQUENCE</scope>
    <source>
        <strain evidence="8">CHK188-5543</strain>
    </source>
</reference>
<keyword evidence="4 7" id="KW-0812">Transmembrane</keyword>
<evidence type="ECO:0000256" key="7">
    <source>
        <dbReference type="SAM" id="Phobius"/>
    </source>
</evidence>
<keyword evidence="3" id="KW-1003">Cell membrane</keyword>
<evidence type="ECO:0000256" key="3">
    <source>
        <dbReference type="ARBA" id="ARBA00022475"/>
    </source>
</evidence>
<dbReference type="PIRSF" id="PIRSF006603">
    <property type="entry name" value="DinF"/>
    <property type="match status" value="1"/>
</dbReference>